<keyword evidence="3" id="KW-0732">Signal</keyword>
<dbReference type="InterPro" id="IPR010583">
    <property type="entry name" value="MipA"/>
</dbReference>
<evidence type="ECO:0000256" key="1">
    <source>
        <dbReference type="ARBA" id="ARBA00004442"/>
    </source>
</evidence>
<gene>
    <name evidence="6" type="ORF">JJB09_01915</name>
</gene>
<accession>A0A937CJ62</accession>
<comment type="subcellular location">
    <subcellularLocation>
        <location evidence="1">Cell outer membrane</location>
    </subcellularLocation>
</comment>
<evidence type="ECO:0000313" key="7">
    <source>
        <dbReference type="Proteomes" id="UP000633219"/>
    </source>
</evidence>
<sequence length="254" mass="27233">MLAAPSIASAGDYWWSGDWYLKVGASGFMAPRYEGSKSYLLQGKPMISLGKAGDVVRFTSRNDNASFSLYDAGFVRLGAVGKLDMPRDADDSSDLKGLKPVKLGVEVGGFAEVYPTDWLRMRAEVRQGIRSHQGIVADLAADAFYDVTPVVRVSAGPRVSFASADYVDAYYGVNASESAKSGLSKYKAKGGIQSAGVGAAINWQATENIDTSAFGEYKRLLGPVGDSSLVQERGSKDQYLVGVSATYRFNFTLP</sequence>
<dbReference type="Proteomes" id="UP000633219">
    <property type="component" value="Unassembled WGS sequence"/>
</dbReference>
<organism evidence="6 7">
    <name type="scientific">Rhizobium setariae</name>
    <dbReference type="NCBI Taxonomy" id="2801340"/>
    <lineage>
        <taxon>Bacteria</taxon>
        <taxon>Pseudomonadati</taxon>
        <taxon>Pseudomonadota</taxon>
        <taxon>Alphaproteobacteria</taxon>
        <taxon>Hyphomicrobiales</taxon>
        <taxon>Rhizobiaceae</taxon>
        <taxon>Rhizobium/Agrobacterium group</taxon>
        <taxon>Rhizobium</taxon>
    </lineage>
</organism>
<evidence type="ECO:0000256" key="5">
    <source>
        <dbReference type="ARBA" id="ARBA00023237"/>
    </source>
</evidence>
<dbReference type="GO" id="GO:0009279">
    <property type="term" value="C:cell outer membrane"/>
    <property type="evidence" value="ECO:0007669"/>
    <property type="project" value="UniProtKB-SubCell"/>
</dbReference>
<proteinExistence type="inferred from homology"/>
<evidence type="ECO:0000313" key="6">
    <source>
        <dbReference type="EMBL" id="MBL0370775.1"/>
    </source>
</evidence>
<dbReference type="EMBL" id="JAEQNC010000001">
    <property type="protein sequence ID" value="MBL0370775.1"/>
    <property type="molecule type" value="Genomic_DNA"/>
</dbReference>
<comment type="similarity">
    <text evidence="2">Belongs to the MipA/OmpV family.</text>
</comment>
<evidence type="ECO:0000256" key="3">
    <source>
        <dbReference type="ARBA" id="ARBA00022729"/>
    </source>
</evidence>
<dbReference type="PANTHER" id="PTHR38776:SF1">
    <property type="entry name" value="MLTA-INTERACTING PROTEIN-RELATED"/>
    <property type="match status" value="1"/>
</dbReference>
<evidence type="ECO:0000256" key="2">
    <source>
        <dbReference type="ARBA" id="ARBA00005722"/>
    </source>
</evidence>
<protein>
    <submittedName>
        <fullName evidence="6">MipA/OmpV family protein</fullName>
    </submittedName>
</protein>
<keyword evidence="7" id="KW-1185">Reference proteome</keyword>
<dbReference type="AlphaFoldDB" id="A0A937CJ62"/>
<reference evidence="6" key="1">
    <citation type="submission" date="2021-01" db="EMBL/GenBank/DDBJ databases">
        <title>Rhizobium sp. strain KVB221 16S ribosomal RNA gene Genome sequencing and assembly.</title>
        <authorList>
            <person name="Kang M."/>
        </authorList>
    </citation>
    <scope>NUCLEOTIDE SEQUENCE</scope>
    <source>
        <strain evidence="6">KVB221</strain>
    </source>
</reference>
<dbReference type="Pfam" id="PF06629">
    <property type="entry name" value="MipA"/>
    <property type="match status" value="1"/>
</dbReference>
<keyword evidence="5" id="KW-0998">Cell outer membrane</keyword>
<comment type="caution">
    <text evidence="6">The sequence shown here is derived from an EMBL/GenBank/DDBJ whole genome shotgun (WGS) entry which is preliminary data.</text>
</comment>
<name>A0A937CJ62_9HYPH</name>
<evidence type="ECO:0000256" key="4">
    <source>
        <dbReference type="ARBA" id="ARBA00023136"/>
    </source>
</evidence>
<dbReference type="PANTHER" id="PTHR38776">
    <property type="entry name" value="MLTA-INTERACTING PROTEIN-RELATED"/>
    <property type="match status" value="1"/>
</dbReference>
<keyword evidence="4" id="KW-0472">Membrane</keyword>